<accession>A0ABQ3JY54</accession>
<reference evidence="3" key="1">
    <citation type="journal article" date="2019" name="Int. J. Syst. Evol. Microbiol.">
        <title>The Global Catalogue of Microorganisms (GCM) 10K type strain sequencing project: providing services to taxonomists for standard genome sequencing and annotation.</title>
        <authorList>
            <consortium name="The Broad Institute Genomics Platform"/>
            <consortium name="The Broad Institute Genome Sequencing Center for Infectious Disease"/>
            <person name="Wu L."/>
            <person name="Ma J."/>
        </authorList>
    </citation>
    <scope>NUCLEOTIDE SEQUENCE [LARGE SCALE GENOMIC DNA]</scope>
    <source>
        <strain evidence="3">CGMCC 1.18439</strain>
    </source>
</reference>
<dbReference type="InterPro" id="IPR010093">
    <property type="entry name" value="SinI_DNA-bd"/>
</dbReference>
<dbReference type="NCBIfam" id="TIGR01764">
    <property type="entry name" value="excise"/>
    <property type="match status" value="1"/>
</dbReference>
<evidence type="ECO:0000313" key="3">
    <source>
        <dbReference type="Proteomes" id="UP000632154"/>
    </source>
</evidence>
<dbReference type="InterPro" id="IPR041657">
    <property type="entry name" value="HTH_17"/>
</dbReference>
<dbReference type="EMBL" id="BNAL01000003">
    <property type="protein sequence ID" value="GHF95422.1"/>
    <property type="molecule type" value="Genomic_DNA"/>
</dbReference>
<gene>
    <name evidence="2" type="ORF">GCM10017783_04160</name>
</gene>
<dbReference type="Pfam" id="PF12728">
    <property type="entry name" value="HTH_17"/>
    <property type="match status" value="1"/>
</dbReference>
<sequence length="128" mass="14228">MQDDVLTLEELATLLKVSETTAYSLVRSGELPGRKVGREWRFVRSQILTWLMSGTEDNMGQTNTQGDGVVQLGEDGGEFKVEGGREYVAMWLPLTRDEKAALVDKAAREGVMLSELVADHLRDWVKGS</sequence>
<organism evidence="2 3">
    <name type="scientific">Deinococcus piscis</name>
    <dbReference type="NCBI Taxonomy" id="394230"/>
    <lineage>
        <taxon>Bacteria</taxon>
        <taxon>Thermotogati</taxon>
        <taxon>Deinococcota</taxon>
        <taxon>Deinococci</taxon>
        <taxon>Deinococcales</taxon>
        <taxon>Deinococcaceae</taxon>
        <taxon>Deinococcus</taxon>
    </lineage>
</organism>
<proteinExistence type="predicted"/>
<dbReference type="InterPro" id="IPR009061">
    <property type="entry name" value="DNA-bd_dom_put_sf"/>
</dbReference>
<feature type="domain" description="Helix-turn-helix" evidence="1">
    <location>
        <begin position="5"/>
        <end position="53"/>
    </location>
</feature>
<comment type="caution">
    <text evidence="2">The sequence shown here is derived from an EMBL/GenBank/DDBJ whole genome shotgun (WGS) entry which is preliminary data.</text>
</comment>
<dbReference type="SUPFAM" id="SSF46955">
    <property type="entry name" value="Putative DNA-binding domain"/>
    <property type="match status" value="1"/>
</dbReference>
<dbReference type="Proteomes" id="UP000632154">
    <property type="component" value="Unassembled WGS sequence"/>
</dbReference>
<keyword evidence="3" id="KW-1185">Reference proteome</keyword>
<name>A0ABQ3JY54_9DEIO</name>
<evidence type="ECO:0000313" key="2">
    <source>
        <dbReference type="EMBL" id="GHF95422.1"/>
    </source>
</evidence>
<evidence type="ECO:0000259" key="1">
    <source>
        <dbReference type="Pfam" id="PF12728"/>
    </source>
</evidence>
<protein>
    <recommendedName>
        <fullName evidence="1">Helix-turn-helix domain-containing protein</fullName>
    </recommendedName>
</protein>